<feature type="transmembrane region" description="Helical" evidence="1">
    <location>
        <begin position="87"/>
        <end position="110"/>
    </location>
</feature>
<proteinExistence type="predicted"/>
<protein>
    <submittedName>
        <fullName evidence="2">Uncharacterized protein</fullName>
    </submittedName>
</protein>
<evidence type="ECO:0000313" key="2">
    <source>
        <dbReference type="EMBL" id="MED6194536.1"/>
    </source>
</evidence>
<keyword evidence="1" id="KW-0472">Membrane</keyword>
<name>A0ABU6X8W2_9FABA</name>
<evidence type="ECO:0000313" key="3">
    <source>
        <dbReference type="Proteomes" id="UP001341840"/>
    </source>
</evidence>
<dbReference type="EMBL" id="JASCZI010211569">
    <property type="protein sequence ID" value="MED6194536.1"/>
    <property type="molecule type" value="Genomic_DNA"/>
</dbReference>
<accession>A0ABU6X8W2</accession>
<reference evidence="2 3" key="1">
    <citation type="journal article" date="2023" name="Plants (Basel)">
        <title>Bridging the Gap: Combining Genomics and Transcriptomics Approaches to Understand Stylosanthes scabra, an Orphan Legume from the Brazilian Caatinga.</title>
        <authorList>
            <person name="Ferreira-Neto J.R.C."/>
            <person name="da Silva M.D."/>
            <person name="Binneck E."/>
            <person name="de Melo N.F."/>
            <person name="da Silva R.H."/>
            <person name="de Melo A.L.T.M."/>
            <person name="Pandolfi V."/>
            <person name="Bustamante F.O."/>
            <person name="Brasileiro-Vidal A.C."/>
            <person name="Benko-Iseppon A.M."/>
        </authorList>
    </citation>
    <scope>NUCLEOTIDE SEQUENCE [LARGE SCALE GENOMIC DNA]</scope>
    <source>
        <tissue evidence="2">Leaves</tissue>
    </source>
</reference>
<keyword evidence="1" id="KW-1133">Transmembrane helix</keyword>
<gene>
    <name evidence="2" type="ORF">PIB30_029564</name>
</gene>
<sequence>MAEEHGPEKETARLSHCQAIPVSLLAGKRIPCRRNPSSVQPPLVLYKLPEVAISYGAATGKDVLKPVLYSFEFLGLSWSLHVSLQPLLLVFRSLPLLHVVAGAAAALFVVSLKFQ</sequence>
<evidence type="ECO:0000256" key="1">
    <source>
        <dbReference type="SAM" id="Phobius"/>
    </source>
</evidence>
<dbReference type="Proteomes" id="UP001341840">
    <property type="component" value="Unassembled WGS sequence"/>
</dbReference>
<keyword evidence="3" id="KW-1185">Reference proteome</keyword>
<organism evidence="2 3">
    <name type="scientific">Stylosanthes scabra</name>
    <dbReference type="NCBI Taxonomy" id="79078"/>
    <lineage>
        <taxon>Eukaryota</taxon>
        <taxon>Viridiplantae</taxon>
        <taxon>Streptophyta</taxon>
        <taxon>Embryophyta</taxon>
        <taxon>Tracheophyta</taxon>
        <taxon>Spermatophyta</taxon>
        <taxon>Magnoliopsida</taxon>
        <taxon>eudicotyledons</taxon>
        <taxon>Gunneridae</taxon>
        <taxon>Pentapetalae</taxon>
        <taxon>rosids</taxon>
        <taxon>fabids</taxon>
        <taxon>Fabales</taxon>
        <taxon>Fabaceae</taxon>
        <taxon>Papilionoideae</taxon>
        <taxon>50 kb inversion clade</taxon>
        <taxon>dalbergioids sensu lato</taxon>
        <taxon>Dalbergieae</taxon>
        <taxon>Pterocarpus clade</taxon>
        <taxon>Stylosanthes</taxon>
    </lineage>
</organism>
<keyword evidence="1" id="KW-0812">Transmembrane</keyword>
<comment type="caution">
    <text evidence="2">The sequence shown here is derived from an EMBL/GenBank/DDBJ whole genome shotgun (WGS) entry which is preliminary data.</text>
</comment>